<evidence type="ECO:0000313" key="2">
    <source>
        <dbReference type="EMBL" id="KAJ1605995.1"/>
    </source>
</evidence>
<feature type="transmembrane region" description="Helical" evidence="1">
    <location>
        <begin position="236"/>
        <end position="256"/>
    </location>
</feature>
<comment type="caution">
    <text evidence="2">The sequence shown here is derived from an EMBL/GenBank/DDBJ whole genome shotgun (WGS) entry which is preliminary data.</text>
</comment>
<feature type="transmembrane region" description="Helical" evidence="1">
    <location>
        <begin position="1098"/>
        <end position="1120"/>
    </location>
</feature>
<keyword evidence="1" id="KW-0472">Membrane</keyword>
<evidence type="ECO:0000256" key="1">
    <source>
        <dbReference type="SAM" id="Phobius"/>
    </source>
</evidence>
<gene>
    <name evidence="2" type="ORF">OJ253_2911</name>
</gene>
<accession>A0A9D5DEN9</accession>
<keyword evidence="1 2" id="KW-0812">Transmembrane</keyword>
<feature type="transmembrane region" description="Helical" evidence="1">
    <location>
        <begin position="1209"/>
        <end position="1227"/>
    </location>
</feature>
<sequence>MFLSEQYNAVIRNELGDHLQTNVKFTNKVLSKTILLFINSIFKLLIIDVIFIIFKRYVNKYVSFSLTKIFMLVINFALTHLSLKTMQKLHIYSTEFALNLERKIEFGVLENGCSDINSLNIESQCLDLFLIIRNGIISIIHLLFYPVRLGFLGYIFFNNSWESSLFVGKAIGLLLVAAIFEYLRIKLFILPKQISNILKINEYLDNIKPLLLLGAHRNKLINTSKTTALIDFLNSLLNYIFIGLHTIFIIYIISIVQNCFHENSQDHVLLGMDIFNCGIAVYLLYSIKYAYHGISLIVHLNDISYLFQTSRNQALNGNFSSEIIRNYNNIYDEVPIDIPISENVKKTNSNELEIANNYDIPHEKYPLIISTCNRKLGNYSNNSENILEINFQLNLRAHCCNTISGYKDDSKHILLSNYLLNHRNKNGNILCLSISNIKERIHLKCSRGCFNYFGLFEWLRKNYSNDFKENQVKNMINSEIIESYFHIKNINLSIRINESIIIFGSNYMSKQLLTKLISGFPNIHGNEQFCIHLTGFINCEVYLFNRNMLRFVSDFYEFQKKECTIDPFDFVLSGCLFNPEIFELIYDSLLSDYFVKYEISQDIGETNKYYIYPKVENNQEFLEAKIFLQLSQFFYNILISIGDKSPVLVIIDGIFELLLPSTYLKFAEKILSNHSVFSDFNISFIITTENDLLPYLSSLFKNNSHIKLAILNENGLELTNNHLSEQANKQFFQNLPPIDLTINEIFVKSNNTFSSKSLYSISKLYFKRLCFGNLYSKKFLIFTYIIGLVTFWLKIMIFRNMYISKAPSNGFRNSYNYFIFEIVSFGPLISLETSPSFHSIEICSLLVGYISISSFLMGSYNKPFSETNLLNKENTQTIDRKIHFYKEELPNLLNFKNKQSFKHTGFIEFNGRQLLKTTSSFYRDHFLNSQVISIPGVSPNGFKSAIISSKLIQDKLSRISKDSDYEISLKPKYLSKKTHKLKFTFNKDFIIIVIGFFLINVASKILVCISIFGFRPIHYLNFRDFYFQEFTSMVLSSDDPISVINDIELRRGKYFSYFFEEISYLQNKVSAQYLTIIFSLGLLFFFAVSNHLHSGSVFGILFNSKLYIVTLFFPILYLIVKLFNIKKSEIDSTRMDYNSTEIFYYLSKIKSFSWLRNQMCNLFKIRLQRSNKLIHSEFRSLLNSLIISITCTILYFFLNYKNNEGNKQFIVDLFIFLPLIFFLTRSIQAHATKTPTNIPSADFHYIKWLKGFFYKTIYLPIHKNISTYSGSPKTNRSLSPDIKGSIQTEDGYELSTPISKNSHNIDPVFSMNLISIHSSPDITFDLVNPPLILDNSLSFGSASSPLFPIRQLRMIQTDAIDRVAVVSNYNLVSSCWSISMVLDPKCVYKNCDATLLNTLESLNLFPKALGNFDPKWILSLSVQEYSNLINNLDDRGKVITDLSFTNDGIEFNIFCPGEFTGCNRETKKRTLDTVYIKKLLLLGHFILYDVHYRKLIIHLDYNMDLNVWICLARKFFDDKKSSIDNIIFISSGTI</sequence>
<dbReference type="OrthoDB" id="340227at2759"/>
<feature type="transmembrane region" description="Helical" evidence="1">
    <location>
        <begin position="814"/>
        <end position="831"/>
    </location>
</feature>
<feature type="transmembrane region" description="Helical" evidence="1">
    <location>
        <begin position="1073"/>
        <end position="1092"/>
    </location>
</feature>
<feature type="transmembrane region" description="Helical" evidence="1">
    <location>
        <begin position="66"/>
        <end position="83"/>
    </location>
</feature>
<feature type="transmembrane region" description="Helical" evidence="1">
    <location>
        <begin position="163"/>
        <end position="183"/>
    </location>
</feature>
<keyword evidence="1" id="KW-1133">Transmembrane helix</keyword>
<feature type="transmembrane region" description="Helical" evidence="1">
    <location>
        <begin position="136"/>
        <end position="157"/>
    </location>
</feature>
<feature type="transmembrane region" description="Helical" evidence="1">
    <location>
        <begin position="989"/>
        <end position="1014"/>
    </location>
</feature>
<protein>
    <submittedName>
        <fullName evidence="2">Transmembrane domain-containing protein</fullName>
    </submittedName>
</protein>
<feature type="transmembrane region" description="Helical" evidence="1">
    <location>
        <begin position="1178"/>
        <end position="1197"/>
    </location>
</feature>
<feature type="transmembrane region" description="Helical" evidence="1">
    <location>
        <begin position="268"/>
        <end position="285"/>
    </location>
</feature>
<dbReference type="EMBL" id="JAPCXC010000086">
    <property type="protein sequence ID" value="KAJ1605995.1"/>
    <property type="molecule type" value="Genomic_DNA"/>
</dbReference>
<organism evidence="2">
    <name type="scientific">Cryptosporidium canis</name>
    <dbReference type="NCBI Taxonomy" id="195482"/>
    <lineage>
        <taxon>Eukaryota</taxon>
        <taxon>Sar</taxon>
        <taxon>Alveolata</taxon>
        <taxon>Apicomplexa</taxon>
        <taxon>Conoidasida</taxon>
        <taxon>Coccidia</taxon>
        <taxon>Eucoccidiorida</taxon>
        <taxon>Eimeriorina</taxon>
        <taxon>Cryptosporidiidae</taxon>
        <taxon>Cryptosporidium</taxon>
    </lineage>
</organism>
<reference evidence="2" key="1">
    <citation type="submission" date="2022-10" db="EMBL/GenBank/DDBJ databases">
        <title>Adaptive evolution leads to modifications in subtelomeric GC content in a zoonotic Cryptosporidium species.</title>
        <authorList>
            <person name="Li J."/>
            <person name="Feng Y."/>
            <person name="Xiao L."/>
        </authorList>
    </citation>
    <scope>NUCLEOTIDE SEQUENCE</scope>
    <source>
        <strain evidence="2">33844</strain>
    </source>
</reference>
<feature type="transmembrane region" description="Helical" evidence="1">
    <location>
        <begin position="34"/>
        <end position="54"/>
    </location>
</feature>
<dbReference type="Proteomes" id="UP001067231">
    <property type="component" value="Unassembled WGS sequence"/>
</dbReference>
<feature type="transmembrane region" description="Helical" evidence="1">
    <location>
        <begin position="779"/>
        <end position="802"/>
    </location>
</feature>
<proteinExistence type="predicted"/>
<name>A0A9D5DEN9_9CRYT</name>